<accession>W6PQ70</accession>
<evidence type="ECO:0000313" key="2">
    <source>
        <dbReference type="Proteomes" id="UP000030686"/>
    </source>
</evidence>
<dbReference type="EMBL" id="HG792015">
    <property type="protein sequence ID" value="CDM26323.1"/>
    <property type="molecule type" value="Genomic_DNA"/>
</dbReference>
<reference evidence="1" key="1">
    <citation type="journal article" date="2014" name="Nat. Commun.">
        <title>Multiple recent horizontal transfers of a large genomic region in cheese making fungi.</title>
        <authorList>
            <person name="Cheeseman K."/>
            <person name="Ropars J."/>
            <person name="Renault P."/>
            <person name="Dupont J."/>
            <person name="Gouzy J."/>
            <person name="Branca A."/>
            <person name="Abraham A.L."/>
            <person name="Ceppi M."/>
            <person name="Conseiller E."/>
            <person name="Debuchy R."/>
            <person name="Malagnac F."/>
            <person name="Goarin A."/>
            <person name="Silar P."/>
            <person name="Lacoste S."/>
            <person name="Sallet E."/>
            <person name="Bensimon A."/>
            <person name="Giraud T."/>
            <person name="Brygoo Y."/>
        </authorList>
    </citation>
    <scope>NUCLEOTIDE SEQUENCE [LARGE SCALE GENOMIC DNA]</scope>
    <source>
        <strain evidence="1">FM164</strain>
    </source>
</reference>
<sequence>MHLDGIWISERGPKKLSRMPMLKATDGRYPIDAACDFNILYF</sequence>
<dbReference type="AlphaFoldDB" id="W6PQ70"/>
<keyword evidence="2" id="KW-1185">Reference proteome</keyword>
<name>W6PQ70_PENRF</name>
<gene>
    <name evidence="1" type="ORF">PROQFM164_S01g000132</name>
</gene>
<evidence type="ECO:0000313" key="1">
    <source>
        <dbReference type="EMBL" id="CDM26323.1"/>
    </source>
</evidence>
<proteinExistence type="predicted"/>
<dbReference type="Proteomes" id="UP000030686">
    <property type="component" value="Unassembled WGS sequence"/>
</dbReference>
<organism evidence="1 2">
    <name type="scientific">Penicillium roqueforti (strain FM164)</name>
    <dbReference type="NCBI Taxonomy" id="1365484"/>
    <lineage>
        <taxon>Eukaryota</taxon>
        <taxon>Fungi</taxon>
        <taxon>Dikarya</taxon>
        <taxon>Ascomycota</taxon>
        <taxon>Pezizomycotina</taxon>
        <taxon>Eurotiomycetes</taxon>
        <taxon>Eurotiomycetidae</taxon>
        <taxon>Eurotiales</taxon>
        <taxon>Aspergillaceae</taxon>
        <taxon>Penicillium</taxon>
    </lineage>
</organism>
<protein>
    <submittedName>
        <fullName evidence="1">Genomic scaffold, ProqFM164S01</fullName>
    </submittedName>
</protein>